<dbReference type="SUPFAM" id="SSF57850">
    <property type="entry name" value="RING/U-box"/>
    <property type="match status" value="1"/>
</dbReference>
<feature type="non-terminal residue" evidence="5">
    <location>
        <position position="1"/>
    </location>
</feature>
<dbReference type="InterPro" id="IPR046934">
    <property type="entry name" value="PIR2-like"/>
</dbReference>
<evidence type="ECO:0000256" key="1">
    <source>
        <dbReference type="PROSITE-ProRule" id="PRU00175"/>
    </source>
</evidence>
<name>A0AAQ3MVG8_VIGMU</name>
<dbReference type="EMBL" id="CP144692">
    <property type="protein sequence ID" value="WVY98484.1"/>
    <property type="molecule type" value="Genomic_DNA"/>
</dbReference>
<feature type="compositionally biased region" description="Polar residues" evidence="3">
    <location>
        <begin position="274"/>
        <end position="297"/>
    </location>
</feature>
<dbReference type="InterPro" id="IPR013083">
    <property type="entry name" value="Znf_RING/FYVE/PHD"/>
</dbReference>
<reference evidence="5 6" key="1">
    <citation type="journal article" date="2023" name="Life. Sci Alliance">
        <title>Evolutionary insights into 3D genome organization and epigenetic landscape of Vigna mungo.</title>
        <authorList>
            <person name="Junaid A."/>
            <person name="Singh B."/>
            <person name="Bhatia S."/>
        </authorList>
    </citation>
    <scope>NUCLEOTIDE SEQUENCE [LARGE SCALE GENOMIC DNA]</scope>
    <source>
        <strain evidence="5">Urdbean</strain>
    </source>
</reference>
<evidence type="ECO:0000313" key="6">
    <source>
        <dbReference type="Proteomes" id="UP001374535"/>
    </source>
</evidence>
<dbReference type="PANTHER" id="PTHR46405:SF4">
    <property type="entry name" value="E3 UBIQUITIN-PROTEIN LIGASE RF298-RELATED"/>
    <property type="match status" value="1"/>
</dbReference>
<gene>
    <name evidence="5" type="ORF">V8G54_030635</name>
</gene>
<feature type="coiled-coil region" evidence="2">
    <location>
        <begin position="641"/>
        <end position="746"/>
    </location>
</feature>
<evidence type="ECO:0000259" key="4">
    <source>
        <dbReference type="PROSITE" id="PS50089"/>
    </source>
</evidence>
<dbReference type="Proteomes" id="UP001374535">
    <property type="component" value="Chromosome 9"/>
</dbReference>
<keyword evidence="2" id="KW-0175">Coiled coil</keyword>
<evidence type="ECO:0000256" key="3">
    <source>
        <dbReference type="SAM" id="MobiDB-lite"/>
    </source>
</evidence>
<accession>A0AAQ3MVG8</accession>
<feature type="domain" description="RING-type" evidence="4">
    <location>
        <begin position="805"/>
        <end position="845"/>
    </location>
</feature>
<feature type="compositionally biased region" description="Polar residues" evidence="3">
    <location>
        <begin position="446"/>
        <end position="466"/>
    </location>
</feature>
<dbReference type="AlphaFoldDB" id="A0AAQ3MVG8"/>
<protein>
    <recommendedName>
        <fullName evidence="4">RING-type domain-containing protein</fullName>
    </recommendedName>
</protein>
<evidence type="ECO:0000313" key="5">
    <source>
        <dbReference type="EMBL" id="WVY98484.1"/>
    </source>
</evidence>
<feature type="region of interest" description="Disordered" evidence="3">
    <location>
        <begin position="256"/>
        <end position="317"/>
    </location>
</feature>
<dbReference type="PROSITE" id="PS50089">
    <property type="entry name" value="ZF_RING_2"/>
    <property type="match status" value="1"/>
</dbReference>
<keyword evidence="1" id="KW-0862">Zinc</keyword>
<evidence type="ECO:0000256" key="2">
    <source>
        <dbReference type="SAM" id="Coils"/>
    </source>
</evidence>
<sequence>VFFLSLRYRKLLILLSILRLQPKVRFLGLLLLDWGALFSFIAIAPEMDKTGGEDRQDKGCKNKRKLAHPSILPASLSLSLFDLPRYEIPVSQNGLNGFSPSEWWSELLRRENNLHMRELLDWSDPIASQLEELLLSNLQAIFKCALKQVVELGFDEKLVEMSLARKALYIEEGDPVTNIVDKTVNVLKGKEDATDFVFESFQHLLHYTMVEMISVVREVKPSLTVGEAMWVLLICDLNLSLACAVQDCPSVIGNGESSASSSSLQSKSQVQSSDTISNCSSPTLQKDLSSSHQNQRSGEPKFGSFPNSPSNQSSHATGGVKLKAENVSLPITAEKSSGTSGFPAHECKSGSCSKRHTRKEIAALRQKFFHMEKTYRNCGKTGFKSGKITSVGSLVVEKRLKPPSEIPNQQMKCGSSNLLSSKGVYSANITCHVSTSDASALPAEGNSGTLPAKNTISSSPMVNAKTSTRDSTSKAKSELGCSLKILDYCADIPFDEALGKYVPRDEKDESILKLIARLQELQDELLGWNNWTNQKVMQVTNRLCKLQPEFKTLRKEKQDGELLKKEKKLAQETALKRISEMENAMENTKRQIESAASATLVLEAENSLLKKELDAAKLSVVKSMASHQQALESEQTTLKQAQSWEGRNSLLRDELEKEKHKLFNLQQELHKEKNHQAKFEGRLAKERAAKEKLLSQAASIKKEREQHELHMKSEEDMIRRKAARDLQKYVEDIGKVEKELDDLKLKSDSEKIAALRRCVDERNDSLSRTKSTPNMKGNKKSDESQTMVSCQDNVAAGSLRREQECVMCLSEEMSVVFLPCSHQVVCAACNELHEKQGMKDCPSCRTPIQHRIRARFARR</sequence>
<dbReference type="InterPro" id="IPR001841">
    <property type="entry name" value="Znf_RING"/>
</dbReference>
<keyword evidence="1" id="KW-0863">Zinc-finger</keyword>
<keyword evidence="1" id="KW-0479">Metal-binding</keyword>
<dbReference type="GO" id="GO:0008270">
    <property type="term" value="F:zinc ion binding"/>
    <property type="evidence" value="ECO:0007669"/>
    <property type="project" value="UniProtKB-KW"/>
</dbReference>
<feature type="compositionally biased region" description="Low complexity" evidence="3">
    <location>
        <begin position="257"/>
        <end position="273"/>
    </location>
</feature>
<feature type="region of interest" description="Disordered" evidence="3">
    <location>
        <begin position="442"/>
        <end position="470"/>
    </location>
</feature>
<dbReference type="Pfam" id="PF20235">
    <property type="entry name" value="PIR2-like_helical"/>
    <property type="match status" value="1"/>
</dbReference>
<organism evidence="5 6">
    <name type="scientific">Vigna mungo</name>
    <name type="common">Black gram</name>
    <name type="synonym">Phaseolus mungo</name>
    <dbReference type="NCBI Taxonomy" id="3915"/>
    <lineage>
        <taxon>Eukaryota</taxon>
        <taxon>Viridiplantae</taxon>
        <taxon>Streptophyta</taxon>
        <taxon>Embryophyta</taxon>
        <taxon>Tracheophyta</taxon>
        <taxon>Spermatophyta</taxon>
        <taxon>Magnoliopsida</taxon>
        <taxon>eudicotyledons</taxon>
        <taxon>Gunneridae</taxon>
        <taxon>Pentapetalae</taxon>
        <taxon>rosids</taxon>
        <taxon>fabids</taxon>
        <taxon>Fabales</taxon>
        <taxon>Fabaceae</taxon>
        <taxon>Papilionoideae</taxon>
        <taxon>50 kb inversion clade</taxon>
        <taxon>NPAAA clade</taxon>
        <taxon>indigoferoid/millettioid clade</taxon>
        <taxon>Phaseoleae</taxon>
        <taxon>Vigna</taxon>
    </lineage>
</organism>
<feature type="region of interest" description="Disordered" evidence="3">
    <location>
        <begin position="764"/>
        <end position="788"/>
    </location>
</feature>
<feature type="compositionally biased region" description="Polar residues" evidence="3">
    <location>
        <begin position="305"/>
        <end position="316"/>
    </location>
</feature>
<dbReference type="Gene3D" id="3.30.40.10">
    <property type="entry name" value="Zinc/RING finger domain, C3HC4 (zinc finger)"/>
    <property type="match status" value="1"/>
</dbReference>
<keyword evidence="6" id="KW-1185">Reference proteome</keyword>
<proteinExistence type="predicted"/>
<dbReference type="InterPro" id="IPR046527">
    <property type="entry name" value="PIR2-like_helical"/>
</dbReference>
<feature type="coiled-coil region" evidence="2">
    <location>
        <begin position="571"/>
        <end position="598"/>
    </location>
</feature>
<dbReference type="PANTHER" id="PTHR46405">
    <property type="entry name" value="OS05G0141500 PROTEIN"/>
    <property type="match status" value="1"/>
</dbReference>
<dbReference type="Pfam" id="PF13920">
    <property type="entry name" value="zf-C3HC4_3"/>
    <property type="match status" value="1"/>
</dbReference>
<dbReference type="CDD" id="cd23128">
    <property type="entry name" value="RING-HC_MIP1-like"/>
    <property type="match status" value="1"/>
</dbReference>